<sequence>SEPCQLFRAMFPNQPKECLDAAPACKVDGEWRYLKSDMVGLLAEIRNRSRAAQVIVLSTYKEQKLGFLEAVAQWEIYLKRTFVGRFASHGITLSQYSTLLLENGGQYASILLEVGVQLFNREESLTAADWDDLMGNVSNIQSELAPATFEDGPRCLTVKRNMAAAWNLLLQLRQPTASKYLFDFNTAMLLPAIRQHLIFSDVLTLQPERLLDLLLEQEVPLIRWMADIDDHIVSRIARVSLHIVARSFAGPRDMYYFGERRPTENINLPSPARIHPMAETFEDISVKRADDIFYSEDAFVEVKCTECGDMFCGGTAAMRHLNVSGHCLTTYARRPEIFIICDSFPTVALIVASGRAVFRTREDDMDGDWELFVCTCCERLNREAKKGTMEKGLAGGSSKNHKRAFIGQWRQCVRHFEQMRHRGLFKGWDDEKGGEASMLFRLATADEKFAYEDVDDGWRCSRCHDFTERATTRTKIELHLRQKHFKELPTVPQDMFYGGI</sequence>
<gene>
    <name evidence="2" type="ORF">AAF712_012710</name>
</gene>
<feature type="domain" description="C2H2-type" evidence="1">
    <location>
        <begin position="304"/>
        <end position="326"/>
    </location>
</feature>
<comment type="caution">
    <text evidence="2">The sequence shown here is derived from an EMBL/GenBank/DDBJ whole genome shotgun (WGS) entry which is preliminary data.</text>
</comment>
<organism evidence="2 3">
    <name type="scientific">Marasmius tenuissimus</name>
    <dbReference type="NCBI Taxonomy" id="585030"/>
    <lineage>
        <taxon>Eukaryota</taxon>
        <taxon>Fungi</taxon>
        <taxon>Dikarya</taxon>
        <taxon>Basidiomycota</taxon>
        <taxon>Agaricomycotina</taxon>
        <taxon>Agaricomycetes</taxon>
        <taxon>Agaricomycetidae</taxon>
        <taxon>Agaricales</taxon>
        <taxon>Marasmiineae</taxon>
        <taxon>Marasmiaceae</taxon>
        <taxon>Marasmius</taxon>
    </lineage>
</organism>
<evidence type="ECO:0000313" key="2">
    <source>
        <dbReference type="EMBL" id="KAL0060520.1"/>
    </source>
</evidence>
<dbReference type="EMBL" id="JBBXMP010000173">
    <property type="protein sequence ID" value="KAL0060520.1"/>
    <property type="molecule type" value="Genomic_DNA"/>
</dbReference>
<feature type="non-terminal residue" evidence="2">
    <location>
        <position position="1"/>
    </location>
</feature>
<dbReference type="InterPro" id="IPR013087">
    <property type="entry name" value="Znf_C2H2_type"/>
</dbReference>
<dbReference type="PROSITE" id="PS00028">
    <property type="entry name" value="ZINC_FINGER_C2H2_1"/>
    <property type="match status" value="1"/>
</dbReference>
<dbReference type="Proteomes" id="UP001437256">
    <property type="component" value="Unassembled WGS sequence"/>
</dbReference>
<reference evidence="2 3" key="1">
    <citation type="submission" date="2024-05" db="EMBL/GenBank/DDBJ databases">
        <title>A draft genome resource for the thread blight pathogen Marasmius tenuissimus strain MS-2.</title>
        <authorList>
            <person name="Yulfo-Soto G.E."/>
            <person name="Baruah I.K."/>
            <person name="Amoako-Attah I."/>
            <person name="Bukari Y."/>
            <person name="Meinhardt L.W."/>
            <person name="Bailey B.A."/>
            <person name="Cohen S.P."/>
        </authorList>
    </citation>
    <scope>NUCLEOTIDE SEQUENCE [LARGE SCALE GENOMIC DNA]</scope>
    <source>
        <strain evidence="2 3">MS-2</strain>
    </source>
</reference>
<name>A0ABR2ZGP2_9AGAR</name>
<proteinExistence type="predicted"/>
<keyword evidence="3" id="KW-1185">Reference proteome</keyword>
<protein>
    <recommendedName>
        <fullName evidence="1">C2H2-type domain-containing protein</fullName>
    </recommendedName>
</protein>
<accession>A0ABR2ZGP2</accession>
<evidence type="ECO:0000313" key="3">
    <source>
        <dbReference type="Proteomes" id="UP001437256"/>
    </source>
</evidence>
<evidence type="ECO:0000259" key="1">
    <source>
        <dbReference type="PROSITE" id="PS00028"/>
    </source>
</evidence>